<proteinExistence type="predicted"/>
<feature type="region of interest" description="Disordered" evidence="1">
    <location>
        <begin position="167"/>
        <end position="193"/>
    </location>
</feature>
<keyword evidence="2" id="KW-0812">Transmembrane</keyword>
<keyword evidence="3" id="KW-0732">Signal</keyword>
<reference evidence="4 5" key="1">
    <citation type="journal article" date="2018" name="Nat. Ecol. Evol.">
        <title>Pezizomycetes genomes reveal the molecular basis of ectomycorrhizal truffle lifestyle.</title>
        <authorList>
            <person name="Murat C."/>
            <person name="Payen T."/>
            <person name="Noel B."/>
            <person name="Kuo A."/>
            <person name="Morin E."/>
            <person name="Chen J."/>
            <person name="Kohler A."/>
            <person name="Krizsan K."/>
            <person name="Balestrini R."/>
            <person name="Da Silva C."/>
            <person name="Montanini B."/>
            <person name="Hainaut M."/>
            <person name="Levati E."/>
            <person name="Barry K.W."/>
            <person name="Belfiori B."/>
            <person name="Cichocki N."/>
            <person name="Clum A."/>
            <person name="Dockter R.B."/>
            <person name="Fauchery L."/>
            <person name="Guy J."/>
            <person name="Iotti M."/>
            <person name="Le Tacon F."/>
            <person name="Lindquist E.A."/>
            <person name="Lipzen A."/>
            <person name="Malagnac F."/>
            <person name="Mello A."/>
            <person name="Molinier V."/>
            <person name="Miyauchi S."/>
            <person name="Poulain J."/>
            <person name="Riccioni C."/>
            <person name="Rubini A."/>
            <person name="Sitrit Y."/>
            <person name="Splivallo R."/>
            <person name="Traeger S."/>
            <person name="Wang M."/>
            <person name="Zifcakova L."/>
            <person name="Wipf D."/>
            <person name="Zambonelli A."/>
            <person name="Paolocci F."/>
            <person name="Nowrousian M."/>
            <person name="Ottonello S."/>
            <person name="Baldrian P."/>
            <person name="Spatafora J.W."/>
            <person name="Henrissat B."/>
            <person name="Nagy L.G."/>
            <person name="Aury J.M."/>
            <person name="Wincker P."/>
            <person name="Grigoriev I.V."/>
            <person name="Bonfante P."/>
            <person name="Martin F.M."/>
        </authorList>
    </citation>
    <scope>NUCLEOTIDE SEQUENCE [LARGE SCALE GENOMIC DNA]</scope>
    <source>
        <strain evidence="4 5">CCBAS932</strain>
    </source>
</reference>
<feature type="region of interest" description="Disordered" evidence="1">
    <location>
        <begin position="207"/>
        <end position="233"/>
    </location>
</feature>
<evidence type="ECO:0000256" key="3">
    <source>
        <dbReference type="SAM" id="SignalP"/>
    </source>
</evidence>
<feature type="chain" id="PRO_5017969221" evidence="3">
    <location>
        <begin position="23"/>
        <end position="345"/>
    </location>
</feature>
<sequence length="345" mass="34699">MRANSSLIYTLLAGALATVVAAQDGTTAQTTAAATTATTTTAALPTLGGETTSSRSEEASTTTAAETTTRVTITGGIPVTTTAAVPSLSSTSTAKKLPSLTGTSGLAIPVVTVPPTSNAPFMQKSTLPEGTVFIAVGSALAFFALAVIAWRGLVAWSLHRSVRKAASNVHLSDSKSKSHLRPPPSGSGGFYSTGPGSQLSLDHIATSPRTANRPDGRQMTPNHSLFFSPTAGGGAAGDRRSAYLPAGYYASGQRDSLIMGQANGSHTHLHSQSVSSTRYGGGGGGRGNSGVSPPGSPLMGPQGMAVRAGASTASLSLPPTGRAPSTYLEDLFESHREGGGAGRGF</sequence>
<feature type="region of interest" description="Disordered" evidence="1">
    <location>
        <begin position="265"/>
        <end position="304"/>
    </location>
</feature>
<keyword evidence="5" id="KW-1185">Reference proteome</keyword>
<dbReference type="EMBL" id="ML119137">
    <property type="protein sequence ID" value="RPB11199.1"/>
    <property type="molecule type" value="Genomic_DNA"/>
</dbReference>
<organism evidence="4 5">
    <name type="scientific">Morchella conica CCBAS932</name>
    <dbReference type="NCBI Taxonomy" id="1392247"/>
    <lineage>
        <taxon>Eukaryota</taxon>
        <taxon>Fungi</taxon>
        <taxon>Dikarya</taxon>
        <taxon>Ascomycota</taxon>
        <taxon>Pezizomycotina</taxon>
        <taxon>Pezizomycetes</taxon>
        <taxon>Pezizales</taxon>
        <taxon>Morchellaceae</taxon>
        <taxon>Morchella</taxon>
    </lineage>
</organism>
<dbReference type="Proteomes" id="UP000277580">
    <property type="component" value="Unassembled WGS sequence"/>
</dbReference>
<dbReference type="OrthoDB" id="4065319at2759"/>
<evidence type="ECO:0000256" key="1">
    <source>
        <dbReference type="SAM" id="MobiDB-lite"/>
    </source>
</evidence>
<feature type="transmembrane region" description="Helical" evidence="2">
    <location>
        <begin position="132"/>
        <end position="154"/>
    </location>
</feature>
<feature type="region of interest" description="Disordered" evidence="1">
    <location>
        <begin position="40"/>
        <end position="68"/>
    </location>
</feature>
<dbReference type="PANTHER" id="PTHR36089:SF1">
    <property type="entry name" value="CHITIN SYNTHASE 3 COMPLEX PROTEIN CSI2-RELATED"/>
    <property type="match status" value="1"/>
</dbReference>
<dbReference type="InParanoid" id="A0A3N4KP54"/>
<name>A0A3N4KP54_9PEZI</name>
<gene>
    <name evidence="4" type="ORF">P167DRAFT_536917</name>
</gene>
<evidence type="ECO:0000313" key="4">
    <source>
        <dbReference type="EMBL" id="RPB11199.1"/>
    </source>
</evidence>
<feature type="compositionally biased region" description="Gly residues" evidence="1">
    <location>
        <begin position="279"/>
        <end position="288"/>
    </location>
</feature>
<evidence type="ECO:0000256" key="2">
    <source>
        <dbReference type="SAM" id="Phobius"/>
    </source>
</evidence>
<evidence type="ECO:0000313" key="5">
    <source>
        <dbReference type="Proteomes" id="UP000277580"/>
    </source>
</evidence>
<protein>
    <submittedName>
        <fullName evidence="4">Uncharacterized protein</fullName>
    </submittedName>
</protein>
<feature type="signal peptide" evidence="3">
    <location>
        <begin position="1"/>
        <end position="22"/>
    </location>
</feature>
<dbReference type="GO" id="GO:0000324">
    <property type="term" value="C:fungal-type vacuole"/>
    <property type="evidence" value="ECO:0007669"/>
    <property type="project" value="TreeGrafter"/>
</dbReference>
<keyword evidence="2" id="KW-0472">Membrane</keyword>
<keyword evidence="2" id="KW-1133">Transmembrane helix</keyword>
<dbReference type="AlphaFoldDB" id="A0A3N4KP54"/>
<dbReference type="PANTHER" id="PTHR36089">
    <property type="entry name" value="CHITIN SYNTHASE 3 COMPLEX PROTEIN CSI2-RELATED"/>
    <property type="match status" value="1"/>
</dbReference>
<dbReference type="InterPro" id="IPR051009">
    <property type="entry name" value="PRM"/>
</dbReference>
<accession>A0A3N4KP54</accession>